<dbReference type="AlphaFoldDB" id="A0A378R881"/>
<reference evidence="1 2" key="1">
    <citation type="submission" date="2018-06" db="EMBL/GenBank/DDBJ databases">
        <authorList>
            <consortium name="Pathogen Informatics"/>
            <person name="Doyle S."/>
        </authorList>
    </citation>
    <scope>NUCLEOTIDE SEQUENCE [LARGE SCALE GENOMIC DNA]</scope>
    <source>
        <strain evidence="1 2">NCTC10293</strain>
    </source>
</reference>
<dbReference type="RefSeq" id="WP_172462117.1">
    <property type="nucleotide sequence ID" value="NZ_UGQE01000002.1"/>
</dbReference>
<gene>
    <name evidence="1" type="ORF">NCTC10293_01186</name>
</gene>
<name>A0A378R881_9GAMM</name>
<dbReference type="EMBL" id="UGQE01000002">
    <property type="protein sequence ID" value="STZ13608.1"/>
    <property type="molecule type" value="Genomic_DNA"/>
</dbReference>
<dbReference type="Proteomes" id="UP000255279">
    <property type="component" value="Unassembled WGS sequence"/>
</dbReference>
<evidence type="ECO:0000313" key="1">
    <source>
        <dbReference type="EMBL" id="STZ13608.1"/>
    </source>
</evidence>
<organism evidence="1 2">
    <name type="scientific">Moraxella caviae</name>
    <dbReference type="NCBI Taxonomy" id="34060"/>
    <lineage>
        <taxon>Bacteria</taxon>
        <taxon>Pseudomonadati</taxon>
        <taxon>Pseudomonadota</taxon>
        <taxon>Gammaproteobacteria</taxon>
        <taxon>Moraxellales</taxon>
        <taxon>Moraxellaceae</taxon>
        <taxon>Moraxella</taxon>
    </lineage>
</organism>
<evidence type="ECO:0000313" key="2">
    <source>
        <dbReference type="Proteomes" id="UP000255279"/>
    </source>
</evidence>
<protein>
    <submittedName>
        <fullName evidence="1">Uncharacterized protein</fullName>
    </submittedName>
</protein>
<proteinExistence type="predicted"/>
<accession>A0A378R881</accession>
<sequence>MLTPDTFHQILQESEILSDLFFHQVLQESEIVLGWMGLGFQPGFENSQTFNHHWLLLIGYLYCIPINDKLQIKKKALTPSFHQPNNVCLAYTSIP</sequence>